<name>A0A1G4HYM6_TRYEQ</name>
<proteinExistence type="predicted"/>
<organism evidence="1 2">
    <name type="scientific">Trypanosoma equiperdum</name>
    <dbReference type="NCBI Taxonomy" id="5694"/>
    <lineage>
        <taxon>Eukaryota</taxon>
        <taxon>Discoba</taxon>
        <taxon>Euglenozoa</taxon>
        <taxon>Kinetoplastea</taxon>
        <taxon>Metakinetoplastina</taxon>
        <taxon>Trypanosomatida</taxon>
        <taxon>Trypanosomatidae</taxon>
        <taxon>Trypanosoma</taxon>
    </lineage>
</organism>
<gene>
    <name evidence="1" type="ORF">TEOVI_000790100</name>
</gene>
<dbReference type="EMBL" id="CZPT02000053">
    <property type="protein sequence ID" value="SCU64402.1"/>
    <property type="molecule type" value="Genomic_DNA"/>
</dbReference>
<protein>
    <submittedName>
        <fullName evidence="1">Uncharacterized protein</fullName>
    </submittedName>
</protein>
<evidence type="ECO:0000313" key="1">
    <source>
        <dbReference type="EMBL" id="SCU64402.1"/>
    </source>
</evidence>
<dbReference type="RefSeq" id="XP_067076176.1">
    <property type="nucleotide sequence ID" value="XM_067220075.1"/>
</dbReference>
<comment type="caution">
    <text evidence="1">The sequence shown here is derived from an EMBL/GenBank/DDBJ whole genome shotgun (WGS) entry which is preliminary data.</text>
</comment>
<dbReference type="VEuPathDB" id="TriTrypDB:TEOVI_000790100"/>
<dbReference type="GeneID" id="92381835"/>
<keyword evidence="2" id="KW-1185">Reference proteome</keyword>
<evidence type="ECO:0000313" key="2">
    <source>
        <dbReference type="Proteomes" id="UP000195570"/>
    </source>
</evidence>
<sequence>MCGPARREWWAEPVPVVSVFGMLVVSVAAGPSTPTSARGRAVFSCVLFVFTGVRLRCGMRIIVTVSVLRRLSAGLGVEHDKALVQVALNGRATTKSGGLLRLRCVCVAPHFAAGLLSYL</sequence>
<dbReference type="AlphaFoldDB" id="A0A1G4HYM6"/>
<dbReference type="Proteomes" id="UP000195570">
    <property type="component" value="Unassembled WGS sequence"/>
</dbReference>
<accession>A0A1G4HYM6</accession>
<reference evidence="1" key="1">
    <citation type="submission" date="2016-09" db="EMBL/GenBank/DDBJ databases">
        <authorList>
            <person name="Hebert L."/>
            <person name="Moumen B."/>
        </authorList>
    </citation>
    <scope>NUCLEOTIDE SEQUENCE [LARGE SCALE GENOMIC DNA]</scope>
    <source>
        <strain evidence="1">OVI</strain>
    </source>
</reference>